<dbReference type="Proteomes" id="UP000067626">
    <property type="component" value="Chromosome"/>
</dbReference>
<protein>
    <recommendedName>
        <fullName evidence="5">Secreted protein</fullName>
    </recommendedName>
</protein>
<keyword evidence="2" id="KW-0732">Signal</keyword>
<feature type="signal peptide" evidence="2">
    <location>
        <begin position="1"/>
        <end position="22"/>
    </location>
</feature>
<evidence type="ECO:0000313" key="3">
    <source>
        <dbReference type="EMBL" id="AKT38912.1"/>
    </source>
</evidence>
<evidence type="ECO:0000313" key="4">
    <source>
        <dbReference type="Proteomes" id="UP000067626"/>
    </source>
</evidence>
<feature type="compositionally biased region" description="Gly residues" evidence="1">
    <location>
        <begin position="33"/>
        <end position="64"/>
    </location>
</feature>
<feature type="compositionally biased region" description="Polar residues" evidence="1">
    <location>
        <begin position="70"/>
        <end position="79"/>
    </location>
</feature>
<dbReference type="RefSeq" id="WP_050431083.1">
    <property type="nucleotide sequence ID" value="NZ_CP012159.1"/>
</dbReference>
<evidence type="ECO:0008006" key="5">
    <source>
        <dbReference type="Google" id="ProtNLM"/>
    </source>
</evidence>
<gene>
    <name evidence="3" type="ORF">CMC5_030590</name>
</gene>
<dbReference type="KEGG" id="ccro:CMC5_030590"/>
<keyword evidence="4" id="KW-1185">Reference proteome</keyword>
<evidence type="ECO:0000256" key="2">
    <source>
        <dbReference type="SAM" id="SignalP"/>
    </source>
</evidence>
<sequence>MNLSRSFAPLALASLTFLIACATGNEDLFSNIGGEGGQGDGGDGGFGVPGQGGSGGLGGAGGATSTGTGQTCAPSCTQDSDCANTCAAVPNTQSNCCDTVSGTCYVYDASLCPVPDPGTGGTPTPY</sequence>
<dbReference type="EMBL" id="CP012159">
    <property type="protein sequence ID" value="AKT38912.1"/>
    <property type="molecule type" value="Genomic_DNA"/>
</dbReference>
<dbReference type="STRING" id="52.CMC5_030590"/>
<name>A0A0K1EDY6_CHOCO</name>
<proteinExistence type="predicted"/>
<organism evidence="3 4">
    <name type="scientific">Chondromyces crocatus</name>
    <dbReference type="NCBI Taxonomy" id="52"/>
    <lineage>
        <taxon>Bacteria</taxon>
        <taxon>Pseudomonadati</taxon>
        <taxon>Myxococcota</taxon>
        <taxon>Polyangia</taxon>
        <taxon>Polyangiales</taxon>
        <taxon>Polyangiaceae</taxon>
        <taxon>Chondromyces</taxon>
    </lineage>
</organism>
<reference evidence="3 4" key="1">
    <citation type="submission" date="2015-07" db="EMBL/GenBank/DDBJ databases">
        <title>Genome analysis of myxobacterium Chondromyces crocatus Cm c5 reveals a high potential for natural compound synthesis and the genetic basis for the loss of fruiting body formation.</title>
        <authorList>
            <person name="Zaburannyi N."/>
            <person name="Bunk B."/>
            <person name="Maier J."/>
            <person name="Overmann J."/>
            <person name="Mueller R."/>
        </authorList>
    </citation>
    <scope>NUCLEOTIDE SEQUENCE [LARGE SCALE GENOMIC DNA]</scope>
    <source>
        <strain evidence="3 4">Cm c5</strain>
    </source>
</reference>
<dbReference type="PROSITE" id="PS51257">
    <property type="entry name" value="PROKAR_LIPOPROTEIN"/>
    <property type="match status" value="1"/>
</dbReference>
<dbReference type="AlphaFoldDB" id="A0A0K1EDY6"/>
<dbReference type="OrthoDB" id="9875310at2"/>
<evidence type="ECO:0000256" key="1">
    <source>
        <dbReference type="SAM" id="MobiDB-lite"/>
    </source>
</evidence>
<accession>A0A0K1EDY6</accession>
<feature type="region of interest" description="Disordered" evidence="1">
    <location>
        <begin position="32"/>
        <end position="79"/>
    </location>
</feature>
<feature type="chain" id="PRO_5005459274" description="Secreted protein" evidence="2">
    <location>
        <begin position="23"/>
        <end position="126"/>
    </location>
</feature>